<evidence type="ECO:0000256" key="1">
    <source>
        <dbReference type="SAM" id="Phobius"/>
    </source>
</evidence>
<protein>
    <submittedName>
        <fullName evidence="2">Uncharacterized protein</fullName>
    </submittedName>
</protein>
<gene>
    <name evidence="2" type="ORF">LBU54_04120</name>
</gene>
<comment type="caution">
    <text evidence="2">The sequence shown here is derived from an EMBL/GenBank/DDBJ whole genome shotgun (WGS) entry which is preliminary data.</text>
</comment>
<dbReference type="EMBL" id="JAIUJR010000002">
    <property type="protein sequence ID" value="MCA0131758.1"/>
    <property type="molecule type" value="Genomic_DNA"/>
</dbReference>
<evidence type="ECO:0000313" key="3">
    <source>
        <dbReference type="Proteomes" id="UP001198901"/>
    </source>
</evidence>
<dbReference type="RefSeq" id="WP_224526282.1">
    <property type="nucleotide sequence ID" value="NZ_JAIUJR010000002.1"/>
</dbReference>
<dbReference type="Proteomes" id="UP001198901">
    <property type="component" value="Unassembled WGS sequence"/>
</dbReference>
<name>A0ABS7XP21_9FLAO</name>
<accession>A0ABS7XP21</accession>
<sequence>MDYEIINCYELDVRQDIPTEMEVLKITNRKLESKNRVFVYLIASIGFGVIVWSIVQSLKKEKIEKDDS</sequence>
<keyword evidence="1" id="KW-0812">Transmembrane</keyword>
<reference evidence="3" key="1">
    <citation type="submission" date="2023-07" db="EMBL/GenBank/DDBJ databases">
        <authorList>
            <person name="Yue Y."/>
        </authorList>
    </citation>
    <scope>NUCLEOTIDE SEQUENCE [LARGE SCALE GENOMIC DNA]</scope>
    <source>
        <strain evidence="3">D23</strain>
    </source>
</reference>
<organism evidence="2 3">
    <name type="scientific">Winogradskyella alexanderae</name>
    <dbReference type="NCBI Taxonomy" id="2877123"/>
    <lineage>
        <taxon>Bacteria</taxon>
        <taxon>Pseudomonadati</taxon>
        <taxon>Bacteroidota</taxon>
        <taxon>Flavobacteriia</taxon>
        <taxon>Flavobacteriales</taxon>
        <taxon>Flavobacteriaceae</taxon>
        <taxon>Winogradskyella</taxon>
    </lineage>
</organism>
<keyword evidence="1" id="KW-1133">Transmembrane helix</keyword>
<feature type="transmembrane region" description="Helical" evidence="1">
    <location>
        <begin position="37"/>
        <end position="55"/>
    </location>
</feature>
<keyword evidence="1" id="KW-0472">Membrane</keyword>
<keyword evidence="3" id="KW-1185">Reference proteome</keyword>
<proteinExistence type="predicted"/>
<evidence type="ECO:0000313" key="2">
    <source>
        <dbReference type="EMBL" id="MCA0131758.1"/>
    </source>
</evidence>